<dbReference type="AlphaFoldDB" id="A0A3B0C0Y4"/>
<evidence type="ECO:0000313" key="2">
    <source>
        <dbReference type="EMBL" id="RKN78970.1"/>
    </source>
</evidence>
<evidence type="ECO:0000256" key="1">
    <source>
        <dbReference type="SAM" id="MobiDB-lite"/>
    </source>
</evidence>
<accession>A0A3B0C0Y4</accession>
<feature type="compositionally biased region" description="Basic and acidic residues" evidence="1">
    <location>
        <begin position="34"/>
        <end position="50"/>
    </location>
</feature>
<dbReference type="EMBL" id="RBAH01000017">
    <property type="protein sequence ID" value="RKN78970.1"/>
    <property type="molecule type" value="Genomic_DNA"/>
</dbReference>
<evidence type="ECO:0000313" key="3">
    <source>
        <dbReference type="Proteomes" id="UP000282311"/>
    </source>
</evidence>
<comment type="caution">
    <text evidence="2">The sequence shown here is derived from an EMBL/GenBank/DDBJ whole genome shotgun (WGS) entry which is preliminary data.</text>
</comment>
<dbReference type="Pfam" id="PF14151">
    <property type="entry name" value="YfhD"/>
    <property type="match status" value="1"/>
</dbReference>
<dbReference type="Proteomes" id="UP000282311">
    <property type="component" value="Unassembled WGS sequence"/>
</dbReference>
<gene>
    <name evidence="2" type="ORF">D7M11_21600</name>
</gene>
<dbReference type="InterPro" id="IPR025435">
    <property type="entry name" value="YfhD-like"/>
</dbReference>
<name>A0A3B0C0Y4_9BACL</name>
<keyword evidence="3" id="KW-1185">Reference proteome</keyword>
<organism evidence="2 3">
    <name type="scientific">Paenibacillus ginsengarvi</name>
    <dbReference type="NCBI Taxonomy" id="400777"/>
    <lineage>
        <taxon>Bacteria</taxon>
        <taxon>Bacillati</taxon>
        <taxon>Bacillota</taxon>
        <taxon>Bacilli</taxon>
        <taxon>Bacillales</taxon>
        <taxon>Paenibacillaceae</taxon>
        <taxon>Paenibacillus</taxon>
    </lineage>
</organism>
<proteinExistence type="predicted"/>
<feature type="region of interest" description="Disordered" evidence="1">
    <location>
        <begin position="1"/>
        <end position="50"/>
    </location>
</feature>
<reference evidence="2 3" key="1">
    <citation type="journal article" date="2007" name="Int. J. Syst. Evol. Microbiol.">
        <title>Paenibacillus ginsengarvi sp. nov., isolated from soil from ginseng cultivation.</title>
        <authorList>
            <person name="Yoon M.H."/>
            <person name="Ten L.N."/>
            <person name="Im W.T."/>
        </authorList>
    </citation>
    <scope>NUCLEOTIDE SEQUENCE [LARGE SCALE GENOMIC DNA]</scope>
    <source>
        <strain evidence="2 3">KCTC 13059</strain>
    </source>
</reference>
<sequence>MYDENEQEKGRSAFSIGKNEDVEFSEALADSDDLEARERAEAADERQQDE</sequence>
<protein>
    <submittedName>
        <fullName evidence="2">YfhD family protein</fullName>
    </submittedName>
</protein>